<name>A0A448S467_SERFO</name>
<protein>
    <submittedName>
        <fullName evidence="1">Uncharacterized protein</fullName>
    </submittedName>
</protein>
<organism evidence="1 2">
    <name type="scientific">Serratia fonticola</name>
    <dbReference type="NCBI Taxonomy" id="47917"/>
    <lineage>
        <taxon>Bacteria</taxon>
        <taxon>Pseudomonadati</taxon>
        <taxon>Pseudomonadota</taxon>
        <taxon>Gammaproteobacteria</taxon>
        <taxon>Enterobacterales</taxon>
        <taxon>Yersiniaceae</taxon>
        <taxon>Serratia</taxon>
    </lineage>
</organism>
<accession>A0A448S467</accession>
<sequence length="367" mass="41178">MLYVDIPSREEYSYLADIHADACISIYLETSPLRQHLEASKIQLGNFIKEALLQVADSGLDKRRVALLEEQLRSVLEDESFWDLHARSLAVLATPDSIRTYRLANELSNRLEVGKRFYLKPLLRALTFPHSAYILALSENQTRLIEFFADAPAEEMTVPEMPTAMKDAMGDAALNDHHHGATHHKVRLAQYTRKIDQALRPLFARHDSPLILVSTEPLASIYRSTNSLANLADETLFKNAEHLGTSELVTLVRPLMDNYYQEQLNALASRFETRLGERRVTQDLSDAARAATFGAIDLLLINLDCKLKGTIDEQGLITFSDNDEDDAYDLIDEIAKRAMATGARVLAVRSDDLPSGADLNAILRFPL</sequence>
<dbReference type="RefSeq" id="WP_141130987.1">
    <property type="nucleotide sequence ID" value="NZ_CAMKJC010000002.1"/>
</dbReference>
<dbReference type="Pfam" id="PF18855">
    <property type="entry name" value="baeRF_family11"/>
    <property type="match status" value="1"/>
</dbReference>
<reference evidence="1 2" key="1">
    <citation type="submission" date="2018-12" db="EMBL/GenBank/DDBJ databases">
        <authorList>
            <consortium name="Pathogen Informatics"/>
        </authorList>
    </citation>
    <scope>NUCLEOTIDE SEQUENCE [LARGE SCALE GENOMIC DNA]</scope>
    <source>
        <strain evidence="1 2">NCTC13193</strain>
    </source>
</reference>
<proteinExistence type="predicted"/>
<evidence type="ECO:0000313" key="1">
    <source>
        <dbReference type="EMBL" id="VEI62560.1"/>
    </source>
</evidence>
<dbReference type="AlphaFoldDB" id="A0A448S467"/>
<dbReference type="Proteomes" id="UP000270487">
    <property type="component" value="Chromosome"/>
</dbReference>
<dbReference type="EMBL" id="LR134492">
    <property type="protein sequence ID" value="VEI62560.1"/>
    <property type="molecule type" value="Genomic_DNA"/>
</dbReference>
<gene>
    <name evidence="1" type="ORF">NCTC13193_00437</name>
</gene>
<evidence type="ECO:0000313" key="2">
    <source>
        <dbReference type="Proteomes" id="UP000270487"/>
    </source>
</evidence>
<dbReference type="InterPro" id="IPR041638">
    <property type="entry name" value="BaeRF_family11"/>
</dbReference>